<accession>A0ABR4N671</accession>
<sequence>MEVAQVAAEIAAILKAAYPAGAGPAPARPASPGWAAAAAELPATSSVSFGPFSANVEALRPDRAPRDARWVVQPSETGGASRLVLVSGGAVGGGTGPAAAVLASFAVLEPAALDGWPLAHWLDGVLEFGHAAYNELSRDSIRAAARGLAPWLAGAPGVAAAALPPGIPTPIELRVLSFVLAPVAAAAAQVPPLYAEYVAIKTGDSACLALYAADLNTYTRGVSLFYDFIDRIAPRAPAPAPPAASLSAAASQAAGDVLPASALAPRPTTLGSRAASPASGVTAVSADSAVPEASVAPIRDAVAELLLGLGRPPADGVARHASTATSAMASASTSVGGTTAAASTQGGERAHIGCFTYSLPAGWPRVVSPTPPRFEIATTAAVSDLSPAPRHALVCCEPIMLPAPPASFMALMHNVTRALHKNMTVLLAADAVVANDMFRGTPAPMGRSADARVYSREFIVASKASHRIEYRTYYATLSTVPTGRYPGATVCVHLIIGISFALRDLSETQKLIAQIVSSAQWEGPQSG</sequence>
<evidence type="ECO:0000313" key="2">
    <source>
        <dbReference type="Proteomes" id="UP001527925"/>
    </source>
</evidence>
<comment type="caution">
    <text evidence="1">The sequence shown here is derived from an EMBL/GenBank/DDBJ whole genome shotgun (WGS) entry which is preliminary data.</text>
</comment>
<proteinExistence type="predicted"/>
<gene>
    <name evidence="1" type="ORF">HK105_205502</name>
</gene>
<dbReference type="Proteomes" id="UP001527925">
    <property type="component" value="Unassembled WGS sequence"/>
</dbReference>
<organism evidence="1 2">
    <name type="scientific">Polyrhizophydium stewartii</name>
    <dbReference type="NCBI Taxonomy" id="2732419"/>
    <lineage>
        <taxon>Eukaryota</taxon>
        <taxon>Fungi</taxon>
        <taxon>Fungi incertae sedis</taxon>
        <taxon>Chytridiomycota</taxon>
        <taxon>Chytridiomycota incertae sedis</taxon>
        <taxon>Chytridiomycetes</taxon>
        <taxon>Rhizophydiales</taxon>
        <taxon>Rhizophydiales incertae sedis</taxon>
        <taxon>Polyrhizophydium</taxon>
    </lineage>
</organism>
<evidence type="ECO:0000313" key="1">
    <source>
        <dbReference type="EMBL" id="KAL2914959.1"/>
    </source>
</evidence>
<reference evidence="1 2" key="1">
    <citation type="submission" date="2023-09" db="EMBL/GenBank/DDBJ databases">
        <title>Pangenome analysis of Batrachochytrium dendrobatidis and related Chytrids.</title>
        <authorList>
            <person name="Yacoub M.N."/>
            <person name="Stajich J.E."/>
            <person name="James T.Y."/>
        </authorList>
    </citation>
    <scope>NUCLEOTIDE SEQUENCE [LARGE SCALE GENOMIC DNA]</scope>
    <source>
        <strain evidence="1 2">JEL0888</strain>
    </source>
</reference>
<protein>
    <submittedName>
        <fullName evidence="1">Uncharacterized protein</fullName>
    </submittedName>
</protein>
<keyword evidence="2" id="KW-1185">Reference proteome</keyword>
<dbReference type="EMBL" id="JADGIZ020000028">
    <property type="protein sequence ID" value="KAL2914959.1"/>
    <property type="molecule type" value="Genomic_DNA"/>
</dbReference>
<name>A0ABR4N671_9FUNG</name>